<organism evidence="2 3">
    <name type="scientific">Proteiniborus ethanoligenes</name>
    <dbReference type="NCBI Taxonomy" id="415015"/>
    <lineage>
        <taxon>Bacteria</taxon>
        <taxon>Bacillati</taxon>
        <taxon>Bacillota</taxon>
        <taxon>Clostridia</taxon>
        <taxon>Eubacteriales</taxon>
        <taxon>Proteiniborus</taxon>
    </lineage>
</organism>
<evidence type="ECO:0000313" key="3">
    <source>
        <dbReference type="Proteomes" id="UP000198625"/>
    </source>
</evidence>
<dbReference type="Proteomes" id="UP000198625">
    <property type="component" value="Unassembled WGS sequence"/>
</dbReference>
<keyword evidence="2" id="KW-0645">Protease</keyword>
<dbReference type="InterPro" id="IPR003709">
    <property type="entry name" value="VanY-like_core_dom"/>
</dbReference>
<name>A0A1H3SPB6_9FIRM</name>
<keyword evidence="3" id="KW-1185">Reference proteome</keyword>
<dbReference type="GO" id="GO:0004180">
    <property type="term" value="F:carboxypeptidase activity"/>
    <property type="evidence" value="ECO:0007669"/>
    <property type="project" value="UniProtKB-KW"/>
</dbReference>
<dbReference type="EMBL" id="FNQE01000055">
    <property type="protein sequence ID" value="SDZ39822.1"/>
    <property type="molecule type" value="Genomic_DNA"/>
</dbReference>
<dbReference type="InterPro" id="IPR058193">
    <property type="entry name" value="VanY/YodJ_core_dom"/>
</dbReference>
<feature type="domain" description="D-alanyl-D-alanine carboxypeptidase-like core" evidence="1">
    <location>
        <begin position="147"/>
        <end position="276"/>
    </location>
</feature>
<dbReference type="CDD" id="cd14852">
    <property type="entry name" value="LD-carboxypeptidase"/>
    <property type="match status" value="1"/>
</dbReference>
<dbReference type="Pfam" id="PF02557">
    <property type="entry name" value="VanY"/>
    <property type="match status" value="1"/>
</dbReference>
<dbReference type="AlphaFoldDB" id="A0A1H3SPB6"/>
<dbReference type="PANTHER" id="PTHR34385">
    <property type="entry name" value="D-ALANYL-D-ALANINE CARBOXYPEPTIDASE"/>
    <property type="match status" value="1"/>
</dbReference>
<proteinExistence type="predicted"/>
<reference evidence="3" key="1">
    <citation type="submission" date="2016-10" db="EMBL/GenBank/DDBJ databases">
        <authorList>
            <person name="Varghese N."/>
            <person name="Submissions S."/>
        </authorList>
    </citation>
    <scope>NUCLEOTIDE SEQUENCE [LARGE SCALE GENOMIC DNA]</scope>
    <source>
        <strain evidence="3">DSM 21650</strain>
    </source>
</reference>
<dbReference type="PANTHER" id="PTHR34385:SF1">
    <property type="entry name" value="PEPTIDOGLYCAN L-ALANYL-D-GLUTAMATE ENDOPEPTIDASE CWLK"/>
    <property type="match status" value="1"/>
</dbReference>
<keyword evidence="2" id="KW-0378">Hydrolase</keyword>
<sequence>MRKNQRPRGKHRLRLFGILLVVLISITIVAQAKDKLFPFIKNTISNEPSSDYVLADSDIIEEEDSDSSENKEDIIDIEEDHDEEQAIKEELLENTVYLNDEGKKIINNPNDILVLVNKERNLSSDYKPDDLVVPNVRFSFEGNDQKKYLRKEAAKALEDLFKEGEKEDIALYAVSGYRSYSRQELLFNNKANKVGAEAANKLVARPGQSEHHTGLAMDVSSKSANFSLAERFGETAEGIWLKENAHKFGFIIRYPKEKTDITGYSYEPWHIRYVGKEIAEEIYEKDITLEEYFGFEYSENSNSLNNE</sequence>
<dbReference type="OrthoDB" id="9792074at2"/>
<keyword evidence="2" id="KW-0121">Carboxypeptidase</keyword>
<dbReference type="RefSeq" id="WP_091733142.1">
    <property type="nucleotide sequence ID" value="NZ_FNQE01000055.1"/>
</dbReference>
<dbReference type="GO" id="GO:0006508">
    <property type="term" value="P:proteolysis"/>
    <property type="evidence" value="ECO:0007669"/>
    <property type="project" value="InterPro"/>
</dbReference>
<protein>
    <submittedName>
        <fullName evidence="2">D-alanyl-D-alanine carboxypeptidase</fullName>
    </submittedName>
</protein>
<dbReference type="Gene3D" id="3.30.1380.10">
    <property type="match status" value="1"/>
</dbReference>
<dbReference type="SUPFAM" id="SSF55166">
    <property type="entry name" value="Hedgehog/DD-peptidase"/>
    <property type="match status" value="1"/>
</dbReference>
<evidence type="ECO:0000259" key="1">
    <source>
        <dbReference type="Pfam" id="PF02557"/>
    </source>
</evidence>
<evidence type="ECO:0000313" key="2">
    <source>
        <dbReference type="EMBL" id="SDZ39822.1"/>
    </source>
</evidence>
<dbReference type="InterPro" id="IPR052179">
    <property type="entry name" value="DD-CPase-like"/>
</dbReference>
<dbReference type="STRING" id="415015.SAMN05660462_03027"/>
<gene>
    <name evidence="2" type="ORF">SAMN05660462_03027</name>
</gene>
<dbReference type="InterPro" id="IPR009045">
    <property type="entry name" value="Zn_M74/Hedgehog-like"/>
</dbReference>
<accession>A0A1H3SPB6</accession>